<dbReference type="GO" id="GO:0008233">
    <property type="term" value="F:peptidase activity"/>
    <property type="evidence" value="ECO:0007669"/>
    <property type="project" value="UniProtKB-KW"/>
</dbReference>
<dbReference type="Proteomes" id="UP000248326">
    <property type="component" value="Unassembled WGS sequence"/>
</dbReference>
<proteinExistence type="predicted"/>
<keyword evidence="3" id="KW-0645">Protease</keyword>
<dbReference type="InterPro" id="IPR020988">
    <property type="entry name" value="Pept_U32_collagenase"/>
</dbReference>
<keyword evidence="3" id="KW-0378">Hydrolase</keyword>
<evidence type="ECO:0000256" key="1">
    <source>
        <dbReference type="SAM" id="MobiDB-lite"/>
    </source>
</evidence>
<dbReference type="InterPro" id="IPR001539">
    <property type="entry name" value="Peptidase_U32"/>
</dbReference>
<gene>
    <name evidence="3" type="ORF">DES52_101303</name>
</gene>
<comment type="caution">
    <text evidence="3">The sequence shown here is derived from an EMBL/GenBank/DDBJ whole genome shotgun (WGS) entry which is preliminary data.</text>
</comment>
<protein>
    <submittedName>
        <fullName evidence="3">Putative protease</fullName>
    </submittedName>
</protein>
<feature type="compositionally biased region" description="Polar residues" evidence="1">
    <location>
        <begin position="529"/>
        <end position="544"/>
    </location>
</feature>
<organism evidence="3 4">
    <name type="scientific">Deinococcus yavapaiensis KR-236</name>
    <dbReference type="NCBI Taxonomy" id="694435"/>
    <lineage>
        <taxon>Bacteria</taxon>
        <taxon>Thermotogati</taxon>
        <taxon>Deinococcota</taxon>
        <taxon>Deinococci</taxon>
        <taxon>Deinococcales</taxon>
        <taxon>Deinococcaceae</taxon>
        <taxon>Deinococcus</taxon>
    </lineage>
</organism>
<dbReference type="RefSeq" id="WP_110884983.1">
    <property type="nucleotide sequence ID" value="NZ_QJSX01000001.1"/>
</dbReference>
<dbReference type="OrthoDB" id="9807498at2"/>
<feature type="domain" description="Peptidase U32 collagenase" evidence="2">
    <location>
        <begin position="402"/>
        <end position="521"/>
    </location>
</feature>
<dbReference type="EMBL" id="QJSX01000001">
    <property type="protein sequence ID" value="PYE56499.1"/>
    <property type="molecule type" value="Genomic_DNA"/>
</dbReference>
<dbReference type="GO" id="GO:0006508">
    <property type="term" value="P:proteolysis"/>
    <property type="evidence" value="ECO:0007669"/>
    <property type="project" value="UniProtKB-KW"/>
</dbReference>
<evidence type="ECO:0000259" key="2">
    <source>
        <dbReference type="Pfam" id="PF12392"/>
    </source>
</evidence>
<dbReference type="PANTHER" id="PTHR30217">
    <property type="entry name" value="PEPTIDASE U32 FAMILY"/>
    <property type="match status" value="1"/>
</dbReference>
<accession>A0A318SAU2</accession>
<dbReference type="Pfam" id="PF12392">
    <property type="entry name" value="DUF3656"/>
    <property type="match status" value="1"/>
</dbReference>
<feature type="region of interest" description="Disordered" evidence="1">
    <location>
        <begin position="527"/>
        <end position="547"/>
    </location>
</feature>
<dbReference type="InterPro" id="IPR051454">
    <property type="entry name" value="RNA/ubiquinone_mod_enzymes"/>
</dbReference>
<reference evidence="3 4" key="1">
    <citation type="submission" date="2018-06" db="EMBL/GenBank/DDBJ databases">
        <title>Genomic Encyclopedia of Type Strains, Phase IV (KMG-IV): sequencing the most valuable type-strain genomes for metagenomic binning, comparative biology and taxonomic classification.</title>
        <authorList>
            <person name="Goeker M."/>
        </authorList>
    </citation>
    <scope>NUCLEOTIDE SEQUENCE [LARGE SCALE GENOMIC DNA]</scope>
    <source>
        <strain evidence="3 4">DSM 18048</strain>
    </source>
</reference>
<sequence length="839" mass="91539">MPRTPVKPELMSPAGGWPQLKAAVEAGADAVYFGLDAFHARAKVGFSSEELPDVMRYLHTRGVLGFVTFNVLVFDRELKNAEKQLVHIAQSGADSIIVQDLGVAKIAHDLVPDLPIHGSTQMSITSAEGAELARRFGASRVVLGRELSLLDIERIAKATDIELETFVHGALCVSYSGQCFSSEAWGGRSANRGQCAQACRLPYDLVVDDERRDLGDARYLLSPGDLYALQQVPDLVRIGVHCLKIEGRYKDAEYTALTTSAYRKAIDEAWEGRPLSITDEEERDLEQVYSRGLGPHFISGTNHQTVVRGRAPRHRGVRVGEVLNVTRTGVLVRLSERVRLGDGLVFDAANWRSPGEREEGGHVFGLFDEQRKLEDAAPGRVVEVRFGRGAVDPSRVRAGDLVWRTFDPTLASRVKKYLEPADPVYTRPVAASFLGYEGTPPMLTLVDEAGRSVTAVGETPLQPARNRALTEDALRDTLGKLGGTPFHLADLSADLPDAVFVPVSELNALRREAVRLLLEERGKLPVRTSRAQSESVSPPASQAAGSRPPALHLLVRTPEQLDAAIEARPASITLDYLELYGLKPAVARVKEAGIRVRVASPRVLKPTEQNIQKFLLSLDADILVRSGGLLEGLQGAQRSHELVGDFSLNAANAVTTRELLKLGLSRVTPTHDLNARQVAELAALVGPEKLEVIAYQHLPVFHTEHCVFCRFLSTGTDYTNCGHPCESHKVALRDEKGLLHPVMADVGCRNTVFGAQAQTAAKHLGAWRDAGLAEFRLEFVHESAEDVRRVVSAFRAHLAGELGERGLAARLAEISPQGVTEGSLFVPKEFAELPQLELV</sequence>
<dbReference type="PANTHER" id="PTHR30217:SF10">
    <property type="entry name" value="23S RRNA 5-HYDROXYCYTIDINE C2501 SYNTHASE"/>
    <property type="match status" value="1"/>
</dbReference>
<dbReference type="Pfam" id="PF01136">
    <property type="entry name" value="Peptidase_U32"/>
    <property type="match status" value="2"/>
</dbReference>
<name>A0A318SAU2_9DEIO</name>
<evidence type="ECO:0000313" key="4">
    <source>
        <dbReference type="Proteomes" id="UP000248326"/>
    </source>
</evidence>
<keyword evidence="4" id="KW-1185">Reference proteome</keyword>
<dbReference type="AlphaFoldDB" id="A0A318SAU2"/>
<evidence type="ECO:0000313" key="3">
    <source>
        <dbReference type="EMBL" id="PYE56499.1"/>
    </source>
</evidence>